<reference evidence="1 2" key="1">
    <citation type="submission" date="2020-08" db="EMBL/GenBank/DDBJ databases">
        <authorList>
            <person name="Seo M.-J."/>
        </authorList>
    </citation>
    <scope>NUCLEOTIDE SEQUENCE [LARGE SCALE GENOMIC DNA]</scope>
    <source>
        <strain evidence="1 2">KIGAM211</strain>
    </source>
</reference>
<comment type="caution">
    <text evidence="1">The sequence shown here is derived from an EMBL/GenBank/DDBJ whole genome shotgun (WGS) entry which is preliminary data.</text>
</comment>
<organism evidence="1 2">
    <name type="scientific">Nocardioides luti</name>
    <dbReference type="NCBI Taxonomy" id="2761101"/>
    <lineage>
        <taxon>Bacteria</taxon>
        <taxon>Bacillati</taxon>
        <taxon>Actinomycetota</taxon>
        <taxon>Actinomycetes</taxon>
        <taxon>Propionibacteriales</taxon>
        <taxon>Nocardioidaceae</taxon>
        <taxon>Nocardioides</taxon>
    </lineage>
</organism>
<keyword evidence="2" id="KW-1185">Reference proteome</keyword>
<dbReference type="Proteomes" id="UP000523955">
    <property type="component" value="Unassembled WGS sequence"/>
</dbReference>
<evidence type="ECO:0000313" key="1">
    <source>
        <dbReference type="EMBL" id="MBB6628024.1"/>
    </source>
</evidence>
<dbReference type="SUPFAM" id="SSF81301">
    <property type="entry name" value="Nucleotidyltransferase"/>
    <property type="match status" value="1"/>
</dbReference>
<dbReference type="Gene3D" id="3.30.460.10">
    <property type="entry name" value="Beta Polymerase, domain 2"/>
    <property type="match status" value="1"/>
</dbReference>
<protein>
    <recommendedName>
        <fullName evidence="3">Polymerase nucleotidyl transferase domain-containing protein</fullName>
    </recommendedName>
</protein>
<proteinExistence type="predicted"/>
<dbReference type="AlphaFoldDB" id="A0A7X0RJ49"/>
<gene>
    <name evidence="1" type="ORF">H5V45_11915</name>
</gene>
<name>A0A7X0RJ49_9ACTN</name>
<dbReference type="EMBL" id="JACKXE010000001">
    <property type="protein sequence ID" value="MBB6628024.1"/>
    <property type="molecule type" value="Genomic_DNA"/>
</dbReference>
<dbReference type="InterPro" id="IPR043519">
    <property type="entry name" value="NT_sf"/>
</dbReference>
<dbReference type="RefSeq" id="WP_185253117.1">
    <property type="nucleotide sequence ID" value="NZ_JACKXE010000001.1"/>
</dbReference>
<sequence>MTPDLSRYDDWTTWLAHQGESDPDVRVVWVGGSAATGGYDDWSDLDVDLLCTPGEADAVHDRLVARARTDFAVDHVWELPRATWPDGRQCFVNLQARPGALEEPTRIVDLHVSELSDAHRFVDVRRHGTPIVLHDPDGLVVLREDDAAATAAAIAETLDQARQRRATAEWLVNRAIRRGHAAEALHLYLGFGLVPLVRLVRIEHCPWRHDFGLRYWHEDLPADVAARLTALLPGAGDPATLSADCFAWMDALLARLPQGAP</sequence>
<accession>A0A7X0RJ49</accession>
<evidence type="ECO:0000313" key="2">
    <source>
        <dbReference type="Proteomes" id="UP000523955"/>
    </source>
</evidence>
<evidence type="ECO:0008006" key="3">
    <source>
        <dbReference type="Google" id="ProtNLM"/>
    </source>
</evidence>